<dbReference type="InterPro" id="IPR002347">
    <property type="entry name" value="SDR_fam"/>
</dbReference>
<evidence type="ECO:0000313" key="3">
    <source>
        <dbReference type="EMBL" id="MDS0261363.1"/>
    </source>
</evidence>
<dbReference type="SUPFAM" id="SSF51735">
    <property type="entry name" value="NAD(P)-binding Rossmann-fold domains"/>
    <property type="match status" value="1"/>
</dbReference>
<comment type="similarity">
    <text evidence="1">Belongs to the short-chain dehydrogenases/reductases (SDR) family.</text>
</comment>
<dbReference type="InterPro" id="IPR020904">
    <property type="entry name" value="Sc_DH/Rdtase_CS"/>
</dbReference>
<dbReference type="Proteomes" id="UP001259659">
    <property type="component" value="Unassembled WGS sequence"/>
</dbReference>
<dbReference type="PRINTS" id="PR00081">
    <property type="entry name" value="GDHRDH"/>
</dbReference>
<evidence type="ECO:0000256" key="2">
    <source>
        <dbReference type="ARBA" id="ARBA00023002"/>
    </source>
</evidence>
<comment type="caution">
    <text evidence="3">The sequence shown here is derived from an EMBL/GenBank/DDBJ whole genome shotgun (WGS) entry which is preliminary data.</text>
</comment>
<reference evidence="3 4" key="1">
    <citation type="submission" date="2022-06" db="EMBL/GenBank/DDBJ databases">
        <title>Haloarcula sp. a new haloarchaeum isolate from saline soil.</title>
        <authorList>
            <person name="Strakova D."/>
            <person name="Galisteo C."/>
            <person name="Sanchez-Porro C."/>
            <person name="Ventosa A."/>
        </authorList>
    </citation>
    <scope>NUCLEOTIDE SEQUENCE [LARGE SCALE GENOMIC DNA]</scope>
    <source>
        <strain evidence="3 4">S1CR25-12</strain>
    </source>
</reference>
<dbReference type="Pfam" id="PF13561">
    <property type="entry name" value="adh_short_C2"/>
    <property type="match status" value="1"/>
</dbReference>
<accession>A0ABU2FHE8</accession>
<proteinExistence type="inferred from homology"/>
<sequence>MADKLADETAVVTGAASGIGRAIALRFAAAGASVVVADVREGPREGGTPTHERIEDAEFVETDVSEVDDIRAAVETATDAFGSCDVMVNNAGVFTADQPIADTDEDDYDWLMDINLKGVYFGSKFAADVMADQPDGGSIINLSSVAGLVGYPGASTYCASKGGISNLTRELALELGPDGIRVNAINPGVIETAMTTEDSDVAGAYEKQVALRRDGQPEEVADAALFLASDDASYVTGHNLVVDGGYTAQ</sequence>
<evidence type="ECO:0000313" key="4">
    <source>
        <dbReference type="Proteomes" id="UP001259659"/>
    </source>
</evidence>
<dbReference type="InterPro" id="IPR036291">
    <property type="entry name" value="NAD(P)-bd_dom_sf"/>
</dbReference>
<name>A0ABU2FHE8_9EURY</name>
<organism evidence="3 4">
    <name type="scientific">Haloarcula saliterrae</name>
    <dbReference type="NCBI Taxonomy" id="2950534"/>
    <lineage>
        <taxon>Archaea</taxon>
        <taxon>Methanobacteriati</taxon>
        <taxon>Methanobacteriota</taxon>
        <taxon>Stenosarchaea group</taxon>
        <taxon>Halobacteria</taxon>
        <taxon>Halobacteriales</taxon>
        <taxon>Haloarculaceae</taxon>
        <taxon>Haloarcula</taxon>
    </lineage>
</organism>
<protein>
    <submittedName>
        <fullName evidence="3">SDR family oxidoreductase</fullName>
    </submittedName>
</protein>
<dbReference type="Gene3D" id="3.40.50.720">
    <property type="entry name" value="NAD(P)-binding Rossmann-like Domain"/>
    <property type="match status" value="1"/>
</dbReference>
<dbReference type="NCBIfam" id="NF005559">
    <property type="entry name" value="PRK07231.1"/>
    <property type="match status" value="1"/>
</dbReference>
<dbReference type="PROSITE" id="PS00061">
    <property type="entry name" value="ADH_SHORT"/>
    <property type="match status" value="1"/>
</dbReference>
<dbReference type="CDD" id="cd05233">
    <property type="entry name" value="SDR_c"/>
    <property type="match status" value="1"/>
</dbReference>
<keyword evidence="2" id="KW-0560">Oxidoreductase</keyword>
<dbReference type="PRINTS" id="PR00080">
    <property type="entry name" value="SDRFAMILY"/>
</dbReference>
<dbReference type="EMBL" id="JAMQON010000006">
    <property type="protein sequence ID" value="MDS0261363.1"/>
    <property type="molecule type" value="Genomic_DNA"/>
</dbReference>
<keyword evidence="4" id="KW-1185">Reference proteome</keyword>
<dbReference type="PANTHER" id="PTHR24321:SF8">
    <property type="entry name" value="ESTRADIOL 17-BETA-DEHYDROGENASE 8-RELATED"/>
    <property type="match status" value="1"/>
</dbReference>
<gene>
    <name evidence="3" type="ORF">NDI56_18335</name>
</gene>
<evidence type="ECO:0000256" key="1">
    <source>
        <dbReference type="ARBA" id="ARBA00006484"/>
    </source>
</evidence>
<dbReference type="PANTHER" id="PTHR24321">
    <property type="entry name" value="DEHYDROGENASES, SHORT CHAIN"/>
    <property type="match status" value="1"/>
</dbReference>
<dbReference type="RefSeq" id="WP_310921190.1">
    <property type="nucleotide sequence ID" value="NZ_JAMQON010000006.1"/>
</dbReference>